<reference evidence="1 2" key="1">
    <citation type="submission" date="2019-01" db="EMBL/GenBank/DDBJ databases">
        <authorList>
            <person name="Sayadi A."/>
        </authorList>
    </citation>
    <scope>NUCLEOTIDE SEQUENCE [LARGE SCALE GENOMIC DNA]</scope>
</reference>
<gene>
    <name evidence="1" type="ORF">CALMAC_LOCUS474</name>
</gene>
<organism evidence="1 2">
    <name type="scientific">Callosobruchus maculatus</name>
    <name type="common">Southern cowpea weevil</name>
    <name type="synonym">Pulse bruchid</name>
    <dbReference type="NCBI Taxonomy" id="64391"/>
    <lineage>
        <taxon>Eukaryota</taxon>
        <taxon>Metazoa</taxon>
        <taxon>Ecdysozoa</taxon>
        <taxon>Arthropoda</taxon>
        <taxon>Hexapoda</taxon>
        <taxon>Insecta</taxon>
        <taxon>Pterygota</taxon>
        <taxon>Neoptera</taxon>
        <taxon>Endopterygota</taxon>
        <taxon>Coleoptera</taxon>
        <taxon>Polyphaga</taxon>
        <taxon>Cucujiformia</taxon>
        <taxon>Chrysomeloidea</taxon>
        <taxon>Chrysomelidae</taxon>
        <taxon>Bruchinae</taxon>
        <taxon>Bruchini</taxon>
        <taxon>Callosobruchus</taxon>
    </lineage>
</organism>
<protein>
    <submittedName>
        <fullName evidence="1">Uncharacterized protein</fullName>
    </submittedName>
</protein>
<evidence type="ECO:0000313" key="1">
    <source>
        <dbReference type="EMBL" id="VEN34194.1"/>
    </source>
</evidence>
<accession>A0A653BFY1</accession>
<keyword evidence="2" id="KW-1185">Reference proteome</keyword>
<sequence>MCSAFSIINCNNILFSVHSRRDKNTTGYDDQSQTFGPNAGYNVGCIV</sequence>
<evidence type="ECO:0000313" key="2">
    <source>
        <dbReference type="Proteomes" id="UP000410492"/>
    </source>
</evidence>
<proteinExistence type="predicted"/>
<dbReference type="Proteomes" id="UP000410492">
    <property type="component" value="Unassembled WGS sequence"/>
</dbReference>
<dbReference type="AlphaFoldDB" id="A0A653BFY1"/>
<dbReference type="EMBL" id="CAACVG010000497">
    <property type="protein sequence ID" value="VEN34194.1"/>
    <property type="molecule type" value="Genomic_DNA"/>
</dbReference>
<name>A0A653BFY1_CALMS</name>